<reference evidence="4" key="1">
    <citation type="submission" date="2020-07" db="EMBL/GenBank/DDBJ databases">
        <title>Huge and variable diversity of episymbiotic CPR bacteria and DPANN archaea in groundwater ecosystems.</title>
        <authorList>
            <person name="He C.Y."/>
            <person name="Keren R."/>
            <person name="Whittaker M."/>
            <person name="Farag I.F."/>
            <person name="Doudna J."/>
            <person name="Cate J.H.D."/>
            <person name="Banfield J.F."/>
        </authorList>
    </citation>
    <scope>NUCLEOTIDE SEQUENCE</scope>
    <source>
        <strain evidence="4">NC_groundwater_717_Ag_S-0.2um_59_8</strain>
    </source>
</reference>
<dbReference type="Proteomes" id="UP000741360">
    <property type="component" value="Unassembled WGS sequence"/>
</dbReference>
<feature type="region of interest" description="Disordered" evidence="1">
    <location>
        <begin position="245"/>
        <end position="265"/>
    </location>
</feature>
<accession>A0A932M251</accession>
<keyword evidence="2" id="KW-0812">Transmembrane</keyword>
<dbReference type="InterPro" id="IPR026870">
    <property type="entry name" value="Zinc_ribbon_dom"/>
</dbReference>
<proteinExistence type="predicted"/>
<evidence type="ECO:0000256" key="2">
    <source>
        <dbReference type="SAM" id="Phobius"/>
    </source>
</evidence>
<evidence type="ECO:0000256" key="1">
    <source>
        <dbReference type="SAM" id="MobiDB-lite"/>
    </source>
</evidence>
<feature type="domain" description="Zinc-ribbon" evidence="3">
    <location>
        <begin position="273"/>
        <end position="295"/>
    </location>
</feature>
<name>A0A932M251_UNCTE</name>
<organism evidence="4 5">
    <name type="scientific">Tectimicrobiota bacterium</name>
    <dbReference type="NCBI Taxonomy" id="2528274"/>
    <lineage>
        <taxon>Bacteria</taxon>
        <taxon>Pseudomonadati</taxon>
        <taxon>Nitrospinota/Tectimicrobiota group</taxon>
        <taxon>Candidatus Tectimicrobiota</taxon>
    </lineage>
</organism>
<evidence type="ECO:0000313" key="5">
    <source>
        <dbReference type="Proteomes" id="UP000741360"/>
    </source>
</evidence>
<keyword evidence="2" id="KW-1133">Transmembrane helix</keyword>
<keyword evidence="2" id="KW-0472">Membrane</keyword>
<sequence>MKERVAATAFLLGVFLFIGLLGDNAQGSPAYKISELKISVWPEYDDPRVLVMYEGVFSQNTGKPSSVVFYLPPGAEVTEACAMTEKEEHLCQTWEIAEEKGVKKVKYNLPEPRFRMEYYFDGVKGDTRREIVPFLKLAYPVERLAVDVQQPLRSENFQVEPKPANVFGDQQGFNYAHLGFENLAPGKDVSLKIAYTKSDRKPSVKKEVGGEKVPVKEVRKSPYVYLAVGTTIAVIAIGGFATMSRRRRQSAQTPGTPTAATGEAKKADRTARFCTRCGSPLDAGDRFCGQCGKPLR</sequence>
<dbReference type="Pfam" id="PF13240">
    <property type="entry name" value="Zn_Ribbon_1"/>
    <property type="match status" value="1"/>
</dbReference>
<feature type="compositionally biased region" description="Low complexity" evidence="1">
    <location>
        <begin position="253"/>
        <end position="262"/>
    </location>
</feature>
<comment type="caution">
    <text evidence="4">The sequence shown here is derived from an EMBL/GenBank/DDBJ whole genome shotgun (WGS) entry which is preliminary data.</text>
</comment>
<gene>
    <name evidence="4" type="ORF">HYY65_14130</name>
</gene>
<evidence type="ECO:0000313" key="4">
    <source>
        <dbReference type="EMBL" id="MBI3016164.1"/>
    </source>
</evidence>
<feature type="transmembrane region" description="Helical" evidence="2">
    <location>
        <begin position="223"/>
        <end position="243"/>
    </location>
</feature>
<evidence type="ECO:0000259" key="3">
    <source>
        <dbReference type="Pfam" id="PF13240"/>
    </source>
</evidence>
<dbReference type="AlphaFoldDB" id="A0A932M251"/>
<dbReference type="EMBL" id="JACPSX010000269">
    <property type="protein sequence ID" value="MBI3016164.1"/>
    <property type="molecule type" value="Genomic_DNA"/>
</dbReference>
<protein>
    <submittedName>
        <fullName evidence="4">Zinc ribbon domain-containing protein</fullName>
    </submittedName>
</protein>